<dbReference type="GO" id="GO:0008615">
    <property type="term" value="P:pyridoxine biosynthetic process"/>
    <property type="evidence" value="ECO:0007669"/>
    <property type="project" value="TreeGrafter"/>
</dbReference>
<dbReference type="PANTHER" id="PTHR31829:SF0">
    <property type="entry name" value="PYRIDOXAL 5'-PHOSPHATE SYNTHASE SUBUNIT SNZ1-RELATED"/>
    <property type="match status" value="1"/>
</dbReference>
<dbReference type="EMBL" id="BSUM01000001">
    <property type="protein sequence ID" value="GMA33429.1"/>
    <property type="molecule type" value="Genomic_DNA"/>
</dbReference>
<evidence type="ECO:0000313" key="6">
    <source>
        <dbReference type="Proteomes" id="UP001157161"/>
    </source>
</evidence>
<dbReference type="PANTHER" id="PTHR31829">
    <property type="entry name" value="PYRIDOXAL 5'-PHOSPHATE SYNTHASE SUBUNIT SNZ1-RELATED"/>
    <property type="match status" value="1"/>
</dbReference>
<dbReference type="InterPro" id="IPR013785">
    <property type="entry name" value="Aldolase_TIM"/>
</dbReference>
<dbReference type="SUPFAM" id="SSF110399">
    <property type="entry name" value="ThiG-like"/>
    <property type="match status" value="1"/>
</dbReference>
<gene>
    <name evidence="5" type="ORF">GCM10025875_34210</name>
</gene>
<evidence type="ECO:0000256" key="3">
    <source>
        <dbReference type="PROSITE-ProRule" id="PRU00481"/>
    </source>
</evidence>
<organism evidence="5 6">
    <name type="scientific">Litorihabitans aurantiacus</name>
    <dbReference type="NCBI Taxonomy" id="1930061"/>
    <lineage>
        <taxon>Bacteria</taxon>
        <taxon>Bacillati</taxon>
        <taxon>Actinomycetota</taxon>
        <taxon>Actinomycetes</taxon>
        <taxon>Micrococcales</taxon>
        <taxon>Beutenbergiaceae</taxon>
        <taxon>Litorihabitans</taxon>
    </lineage>
</organism>
<feature type="domain" description="PdxS/SNZ N-terminal" evidence="4">
    <location>
        <begin position="1"/>
        <end position="76"/>
    </location>
</feature>
<keyword evidence="2" id="KW-0456">Lyase</keyword>
<dbReference type="InterPro" id="IPR033755">
    <property type="entry name" value="PdxS/SNZ_N"/>
</dbReference>
<dbReference type="Gene3D" id="3.20.20.70">
    <property type="entry name" value="Aldolase class I"/>
    <property type="match status" value="1"/>
</dbReference>
<dbReference type="Pfam" id="PF01680">
    <property type="entry name" value="SOR_SNZ"/>
    <property type="match status" value="1"/>
</dbReference>
<evidence type="ECO:0000259" key="4">
    <source>
        <dbReference type="Pfam" id="PF01680"/>
    </source>
</evidence>
<protein>
    <recommendedName>
        <fullName evidence="4">PdxS/SNZ N-terminal domain-containing protein</fullName>
    </recommendedName>
</protein>
<accession>A0AA38CVK2</accession>
<dbReference type="GO" id="GO:0006520">
    <property type="term" value="P:amino acid metabolic process"/>
    <property type="evidence" value="ECO:0007669"/>
    <property type="project" value="TreeGrafter"/>
</dbReference>
<evidence type="ECO:0000256" key="1">
    <source>
        <dbReference type="ARBA" id="ARBA00007281"/>
    </source>
</evidence>
<comment type="similarity">
    <text evidence="1 3">Belongs to the PdxS/SNZ family.</text>
</comment>
<dbReference type="Proteomes" id="UP001157161">
    <property type="component" value="Unassembled WGS sequence"/>
</dbReference>
<reference evidence="5" key="2">
    <citation type="submission" date="2023-02" db="EMBL/GenBank/DDBJ databases">
        <authorList>
            <person name="Sun Q."/>
            <person name="Mori K."/>
        </authorList>
    </citation>
    <scope>NUCLEOTIDE SEQUENCE</scope>
    <source>
        <strain evidence="5">NBRC 112290</strain>
    </source>
</reference>
<keyword evidence="6" id="KW-1185">Reference proteome</keyword>
<name>A0AA38CVK2_9MICO</name>
<comment type="caution">
    <text evidence="5">The sequence shown here is derived from an EMBL/GenBank/DDBJ whole genome shotgun (WGS) entry which is preliminary data.</text>
</comment>
<dbReference type="GO" id="GO:0042823">
    <property type="term" value="P:pyridoxal phosphate biosynthetic process"/>
    <property type="evidence" value="ECO:0007669"/>
    <property type="project" value="InterPro"/>
</dbReference>
<reference evidence="5" key="1">
    <citation type="journal article" date="2014" name="Int. J. Syst. Evol. Microbiol.">
        <title>Complete genome sequence of Corynebacterium casei LMG S-19264T (=DSM 44701T), isolated from a smear-ripened cheese.</title>
        <authorList>
            <consortium name="US DOE Joint Genome Institute (JGI-PGF)"/>
            <person name="Walter F."/>
            <person name="Albersmeier A."/>
            <person name="Kalinowski J."/>
            <person name="Ruckert C."/>
        </authorList>
    </citation>
    <scope>NUCLEOTIDE SEQUENCE</scope>
    <source>
        <strain evidence="5">NBRC 112290</strain>
    </source>
</reference>
<dbReference type="PROSITE" id="PS51129">
    <property type="entry name" value="PDXS_SNZ_2"/>
    <property type="match status" value="1"/>
</dbReference>
<dbReference type="AlphaFoldDB" id="A0AA38CVK2"/>
<proteinExistence type="inferred from homology"/>
<dbReference type="GO" id="GO:0016843">
    <property type="term" value="F:amine-lyase activity"/>
    <property type="evidence" value="ECO:0007669"/>
    <property type="project" value="TreeGrafter"/>
</dbReference>
<sequence>MADILTGIVNMSVFTAERAGILGDAGAVAVMAMERVPAEIRAEGGVLRMSDPNMTDEIIATISIAGIATARIGHFARRIWCSASTSTSLRC</sequence>
<evidence type="ECO:0000313" key="5">
    <source>
        <dbReference type="EMBL" id="GMA33429.1"/>
    </source>
</evidence>
<evidence type="ECO:0000256" key="2">
    <source>
        <dbReference type="ARBA" id="ARBA00023239"/>
    </source>
</evidence>
<dbReference type="InterPro" id="IPR001852">
    <property type="entry name" value="PdxS/SNZ"/>
</dbReference>